<sequence length="104" mass="11840">MPNAIFTKGFATSALLILCGVVSESTNHLMRECSYSRGMWLASPLGIPHPAPRSRSFLEVLLKWATKLIQNNFEICLMIMWAIWSARNDHMWNDKMESPNLVMA</sequence>
<gene>
    <name evidence="2" type="ORF">C1H46_036289</name>
</gene>
<feature type="chain" id="PRO_5022048122" description="Reverse transcriptase zinc-binding domain-containing protein" evidence="1">
    <location>
        <begin position="26"/>
        <end position="104"/>
    </location>
</feature>
<proteinExistence type="predicted"/>
<comment type="caution">
    <text evidence="2">The sequence shown here is derived from an EMBL/GenBank/DDBJ whole genome shotgun (WGS) entry which is preliminary data.</text>
</comment>
<organism evidence="2 3">
    <name type="scientific">Malus baccata</name>
    <name type="common">Siberian crab apple</name>
    <name type="synonym">Pyrus baccata</name>
    <dbReference type="NCBI Taxonomy" id="106549"/>
    <lineage>
        <taxon>Eukaryota</taxon>
        <taxon>Viridiplantae</taxon>
        <taxon>Streptophyta</taxon>
        <taxon>Embryophyta</taxon>
        <taxon>Tracheophyta</taxon>
        <taxon>Spermatophyta</taxon>
        <taxon>Magnoliopsida</taxon>
        <taxon>eudicotyledons</taxon>
        <taxon>Gunneridae</taxon>
        <taxon>Pentapetalae</taxon>
        <taxon>rosids</taxon>
        <taxon>fabids</taxon>
        <taxon>Rosales</taxon>
        <taxon>Rosaceae</taxon>
        <taxon>Amygdaloideae</taxon>
        <taxon>Maleae</taxon>
        <taxon>Malus</taxon>
    </lineage>
</organism>
<dbReference type="EMBL" id="VIEB01000922">
    <property type="protein sequence ID" value="TQD78160.1"/>
    <property type="molecule type" value="Genomic_DNA"/>
</dbReference>
<dbReference type="AlphaFoldDB" id="A0A540KVA5"/>
<keyword evidence="3" id="KW-1185">Reference proteome</keyword>
<evidence type="ECO:0008006" key="4">
    <source>
        <dbReference type="Google" id="ProtNLM"/>
    </source>
</evidence>
<evidence type="ECO:0000256" key="1">
    <source>
        <dbReference type="SAM" id="SignalP"/>
    </source>
</evidence>
<accession>A0A540KVA5</accession>
<reference evidence="2 3" key="1">
    <citation type="journal article" date="2019" name="G3 (Bethesda)">
        <title>Sequencing of a Wild Apple (Malus baccata) Genome Unravels the Differences Between Cultivated and Wild Apple Species Regarding Disease Resistance and Cold Tolerance.</title>
        <authorList>
            <person name="Chen X."/>
        </authorList>
    </citation>
    <scope>NUCLEOTIDE SEQUENCE [LARGE SCALE GENOMIC DNA]</scope>
    <source>
        <strain evidence="3">cv. Shandingzi</strain>
        <tissue evidence="2">Leaves</tissue>
    </source>
</reference>
<keyword evidence="1" id="KW-0732">Signal</keyword>
<protein>
    <recommendedName>
        <fullName evidence="4">Reverse transcriptase zinc-binding domain-containing protein</fullName>
    </recommendedName>
</protein>
<feature type="signal peptide" evidence="1">
    <location>
        <begin position="1"/>
        <end position="25"/>
    </location>
</feature>
<evidence type="ECO:0000313" key="3">
    <source>
        <dbReference type="Proteomes" id="UP000315295"/>
    </source>
</evidence>
<dbReference type="Proteomes" id="UP000315295">
    <property type="component" value="Unassembled WGS sequence"/>
</dbReference>
<evidence type="ECO:0000313" key="2">
    <source>
        <dbReference type="EMBL" id="TQD78160.1"/>
    </source>
</evidence>
<name>A0A540KVA5_MALBA</name>